<gene>
    <name evidence="2" type="ORF">K435DRAFT_966736</name>
</gene>
<feature type="compositionally biased region" description="Low complexity" evidence="1">
    <location>
        <begin position="364"/>
        <end position="374"/>
    </location>
</feature>
<protein>
    <submittedName>
        <fullName evidence="2">Uncharacterized protein</fullName>
    </submittedName>
</protein>
<dbReference type="Proteomes" id="UP000297245">
    <property type="component" value="Unassembled WGS sequence"/>
</dbReference>
<sequence length="536" mass="58433">MAKASKSGSVIQHRTSGRRQAKVTTTEQSHKEEDSENKKTRKPRKQDRQQEDDDSVEECNPIIEDVERGSRRRWKKVAATTLDTYTVLFRPSVRYLGGVTGYFHQGSGNNDVDELIEADLISELGNLMNSALSGARSDDIKTLRNDILAYVALHLGIDSLTPPINAKSSKSTTCRFNHPELGRLLCPTPLVAEYDKNLESFLKKMDDDPEFYVTSEEYPTFMYPPNGFSLDDIDENFSHSNSALLVYVWRHLFLGPSAATDFSLRLRKVGQAVTHGLAEVTPRTISYAAVITRHALSSVDDFRVEDGAFIKYDFFRLIVNAIEGCDPRLPFSRETMQWWNEGRRSSKHSELKARETGSAAASEPAVTQSTAATSAASPPAVAASAIPPLMTATAPAVPLPTTASTPPPTTTNTAAPPLTPPPPTTAAAAIVSSPNSNFTPPSTTPTSAGVANLSHRQPTHVNEDVVAPTHGSSRRRLRGSIQGLTIPPTLELMPPASPTPAPLPEDDTEEEPEGEKVPVVRARKRGLNQVLEPEPE</sequence>
<name>A0A4S8LZM0_DENBC</name>
<feature type="compositionally biased region" description="Basic and acidic residues" evidence="1">
    <location>
        <begin position="28"/>
        <end position="38"/>
    </location>
</feature>
<accession>A0A4S8LZM0</accession>
<dbReference type="AlphaFoldDB" id="A0A4S8LZM0"/>
<evidence type="ECO:0000256" key="1">
    <source>
        <dbReference type="SAM" id="MobiDB-lite"/>
    </source>
</evidence>
<feature type="compositionally biased region" description="Polar residues" evidence="1">
    <location>
        <begin position="1"/>
        <end position="14"/>
    </location>
</feature>
<feature type="compositionally biased region" description="Basic and acidic residues" evidence="1">
    <location>
        <begin position="341"/>
        <end position="355"/>
    </location>
</feature>
<reference evidence="2 3" key="1">
    <citation type="journal article" date="2019" name="Nat. Ecol. Evol.">
        <title>Megaphylogeny resolves global patterns of mushroom evolution.</title>
        <authorList>
            <person name="Varga T."/>
            <person name="Krizsan K."/>
            <person name="Foldi C."/>
            <person name="Dima B."/>
            <person name="Sanchez-Garcia M."/>
            <person name="Sanchez-Ramirez S."/>
            <person name="Szollosi G.J."/>
            <person name="Szarkandi J.G."/>
            <person name="Papp V."/>
            <person name="Albert L."/>
            <person name="Andreopoulos W."/>
            <person name="Angelini C."/>
            <person name="Antonin V."/>
            <person name="Barry K.W."/>
            <person name="Bougher N.L."/>
            <person name="Buchanan P."/>
            <person name="Buyck B."/>
            <person name="Bense V."/>
            <person name="Catcheside P."/>
            <person name="Chovatia M."/>
            <person name="Cooper J."/>
            <person name="Damon W."/>
            <person name="Desjardin D."/>
            <person name="Finy P."/>
            <person name="Geml J."/>
            <person name="Haridas S."/>
            <person name="Hughes K."/>
            <person name="Justo A."/>
            <person name="Karasinski D."/>
            <person name="Kautmanova I."/>
            <person name="Kiss B."/>
            <person name="Kocsube S."/>
            <person name="Kotiranta H."/>
            <person name="LaButti K.M."/>
            <person name="Lechner B.E."/>
            <person name="Liimatainen K."/>
            <person name="Lipzen A."/>
            <person name="Lukacs Z."/>
            <person name="Mihaltcheva S."/>
            <person name="Morgado L.N."/>
            <person name="Niskanen T."/>
            <person name="Noordeloos M.E."/>
            <person name="Ohm R.A."/>
            <person name="Ortiz-Santana B."/>
            <person name="Ovrebo C."/>
            <person name="Racz N."/>
            <person name="Riley R."/>
            <person name="Savchenko A."/>
            <person name="Shiryaev A."/>
            <person name="Soop K."/>
            <person name="Spirin V."/>
            <person name="Szebenyi C."/>
            <person name="Tomsovsky M."/>
            <person name="Tulloss R.E."/>
            <person name="Uehling J."/>
            <person name="Grigoriev I.V."/>
            <person name="Vagvolgyi C."/>
            <person name="Papp T."/>
            <person name="Martin F.M."/>
            <person name="Miettinen O."/>
            <person name="Hibbett D.S."/>
            <person name="Nagy L.G."/>
        </authorList>
    </citation>
    <scope>NUCLEOTIDE SEQUENCE [LARGE SCALE GENOMIC DNA]</scope>
    <source>
        <strain evidence="2 3">CBS 962.96</strain>
    </source>
</reference>
<organism evidence="2 3">
    <name type="scientific">Dendrothele bispora (strain CBS 962.96)</name>
    <dbReference type="NCBI Taxonomy" id="1314807"/>
    <lineage>
        <taxon>Eukaryota</taxon>
        <taxon>Fungi</taxon>
        <taxon>Dikarya</taxon>
        <taxon>Basidiomycota</taxon>
        <taxon>Agaricomycotina</taxon>
        <taxon>Agaricomycetes</taxon>
        <taxon>Agaricomycetidae</taxon>
        <taxon>Agaricales</taxon>
        <taxon>Agaricales incertae sedis</taxon>
        <taxon>Dendrothele</taxon>
    </lineage>
</organism>
<feature type="region of interest" description="Disordered" evidence="1">
    <location>
        <begin position="396"/>
        <end position="419"/>
    </location>
</feature>
<feature type="compositionally biased region" description="Low complexity" evidence="1">
    <location>
        <begin position="396"/>
        <end position="416"/>
    </location>
</feature>
<feature type="region of interest" description="Disordered" evidence="1">
    <location>
        <begin position="467"/>
        <end position="536"/>
    </location>
</feature>
<feature type="region of interest" description="Disordered" evidence="1">
    <location>
        <begin position="340"/>
        <end position="374"/>
    </location>
</feature>
<dbReference type="Pfam" id="PF20414">
    <property type="entry name" value="DUF6698"/>
    <property type="match status" value="1"/>
</dbReference>
<keyword evidence="3" id="KW-1185">Reference proteome</keyword>
<dbReference type="OrthoDB" id="3220614at2759"/>
<evidence type="ECO:0000313" key="2">
    <source>
        <dbReference type="EMBL" id="THU94753.1"/>
    </source>
</evidence>
<dbReference type="EMBL" id="ML179216">
    <property type="protein sequence ID" value="THU94753.1"/>
    <property type="molecule type" value="Genomic_DNA"/>
</dbReference>
<feature type="region of interest" description="Disordered" evidence="1">
    <location>
        <begin position="1"/>
        <end position="63"/>
    </location>
</feature>
<evidence type="ECO:0000313" key="3">
    <source>
        <dbReference type="Proteomes" id="UP000297245"/>
    </source>
</evidence>
<feature type="compositionally biased region" description="Acidic residues" evidence="1">
    <location>
        <begin position="504"/>
        <end position="513"/>
    </location>
</feature>
<dbReference type="InterPro" id="IPR046521">
    <property type="entry name" value="DUF6698"/>
</dbReference>
<proteinExistence type="predicted"/>